<name>A0AAV3EXE8_ALIFS</name>
<dbReference type="PANTHER" id="PTHR12526:SF630">
    <property type="entry name" value="GLYCOSYLTRANSFERASE"/>
    <property type="match status" value="1"/>
</dbReference>
<accession>A0AAV3EXE8</accession>
<dbReference type="GO" id="GO:0016757">
    <property type="term" value="F:glycosyltransferase activity"/>
    <property type="evidence" value="ECO:0007669"/>
    <property type="project" value="InterPro"/>
</dbReference>
<protein>
    <recommendedName>
        <fullName evidence="1">Glycosyl transferase family 1 domain-containing protein</fullName>
    </recommendedName>
</protein>
<evidence type="ECO:0000313" key="3">
    <source>
        <dbReference type="Proteomes" id="UP000004521"/>
    </source>
</evidence>
<sequence length="413" mass="47813">MILCLYALQNGGVETYYYRLASEYLKQKNEKITLILLNKSVNSEFYDKFTKVANICFYSEFLYGSNLSIPISIHALFPFKNKNKSLFGLLRGKSIAHVATGFEFVLIQKILCKYGLNIPITMGMYHIKEFSFKVPNKMPYFEKTNRTIFRELRRSRILFNDTVSMKFNNISPFNIDDSTVFPIGIDIKENSYNPSSFDNVISICSIGRLVRFKTYNLWMLNVIRELIDNGNKVNYHIYGYGELDNEIKNKIDDLGLNDSVFLMGEIDYSDFSKVVSKYNLFIGSGTALLESAACGVPSIIAIESIQEPYTYGYISDVPGISYNTDDMYKKVAVADIIESYCKLNDDGRKFLSSKNYIKAKEFSISNNIKEFDLLKNNDTYVGRYNYYIYLLSFNFILFASKFNMVDWYKSRYE</sequence>
<dbReference type="RefSeq" id="WP_005417138.1">
    <property type="nucleotide sequence ID" value="NZ_CM001400.1"/>
</dbReference>
<dbReference type="InterPro" id="IPR001296">
    <property type="entry name" value="Glyco_trans_1"/>
</dbReference>
<reference evidence="2 3" key="1">
    <citation type="journal article" date="2012" name="J. Bacteriol.">
        <title>Draft Genome Sequence of Vibrio fischeri SR5, a Strain Isolated from the Light Organ of the Mediterranean Squid Sepiola robusta.</title>
        <authorList>
            <person name="Gyllborg M.C."/>
            <person name="Sahl J.W."/>
            <person name="Cronin D.C.III."/>
            <person name="Rasko D.A."/>
            <person name="Mandel M.J."/>
        </authorList>
    </citation>
    <scope>NUCLEOTIDE SEQUENCE [LARGE SCALE GENOMIC DNA]</scope>
    <source>
        <strain evidence="2 3">SR5</strain>
    </source>
</reference>
<gene>
    <name evidence="2" type="ORF">VFSR5_0176</name>
</gene>
<dbReference type="EMBL" id="AHIH01000001">
    <property type="protein sequence ID" value="EHN71552.1"/>
    <property type="molecule type" value="Genomic_DNA"/>
</dbReference>
<dbReference type="AlphaFoldDB" id="A0AAV3EXE8"/>
<feature type="domain" description="Glycosyl transferase family 1" evidence="1">
    <location>
        <begin position="198"/>
        <end position="300"/>
    </location>
</feature>
<organism evidence="2 3">
    <name type="scientific">Aliivibrio fischeri SR5</name>
    <dbReference type="NCBI Taxonomy" id="1088719"/>
    <lineage>
        <taxon>Bacteria</taxon>
        <taxon>Pseudomonadati</taxon>
        <taxon>Pseudomonadota</taxon>
        <taxon>Gammaproteobacteria</taxon>
        <taxon>Vibrionales</taxon>
        <taxon>Vibrionaceae</taxon>
        <taxon>Aliivibrio</taxon>
    </lineage>
</organism>
<dbReference type="PANTHER" id="PTHR12526">
    <property type="entry name" value="GLYCOSYLTRANSFERASE"/>
    <property type="match status" value="1"/>
</dbReference>
<dbReference type="GO" id="GO:1901135">
    <property type="term" value="P:carbohydrate derivative metabolic process"/>
    <property type="evidence" value="ECO:0007669"/>
    <property type="project" value="UniProtKB-ARBA"/>
</dbReference>
<dbReference type="SUPFAM" id="SSF53756">
    <property type="entry name" value="UDP-Glycosyltransferase/glycogen phosphorylase"/>
    <property type="match status" value="1"/>
</dbReference>
<evidence type="ECO:0000313" key="2">
    <source>
        <dbReference type="EMBL" id="EHN71552.1"/>
    </source>
</evidence>
<comment type="caution">
    <text evidence="2">The sequence shown here is derived from an EMBL/GenBank/DDBJ whole genome shotgun (WGS) entry which is preliminary data.</text>
</comment>
<dbReference type="Gene3D" id="3.40.50.2000">
    <property type="entry name" value="Glycogen Phosphorylase B"/>
    <property type="match status" value="2"/>
</dbReference>
<dbReference type="Pfam" id="PF00534">
    <property type="entry name" value="Glycos_transf_1"/>
    <property type="match status" value="1"/>
</dbReference>
<dbReference type="Proteomes" id="UP000004521">
    <property type="component" value="Chromosome I"/>
</dbReference>
<proteinExistence type="predicted"/>
<evidence type="ECO:0000259" key="1">
    <source>
        <dbReference type="Pfam" id="PF00534"/>
    </source>
</evidence>